<dbReference type="AlphaFoldDB" id="A0A2P2E2D9"/>
<protein>
    <submittedName>
        <fullName evidence="2">ABC-type Fe3+-hydroxamate transport system, periplasmic component</fullName>
    </submittedName>
</protein>
<dbReference type="Gene3D" id="3.40.50.1980">
    <property type="entry name" value="Nitrogenase molybdenum iron protein domain"/>
    <property type="match status" value="2"/>
</dbReference>
<dbReference type="PROSITE" id="PS50983">
    <property type="entry name" value="FE_B12_PBP"/>
    <property type="match status" value="1"/>
</dbReference>
<reference evidence="2 3" key="1">
    <citation type="submission" date="2018-02" db="EMBL/GenBank/DDBJ databases">
        <title>Novel Leptospira species isolated from soil and water in Japan.</title>
        <authorList>
            <person name="Nakao R."/>
            <person name="Masuzawa T."/>
        </authorList>
    </citation>
    <scope>NUCLEOTIDE SEQUENCE [LARGE SCALE GENOMIC DNA]</scope>
    <source>
        <strain evidence="2 3">YH101</strain>
    </source>
</reference>
<proteinExistence type="predicted"/>
<evidence type="ECO:0000313" key="3">
    <source>
        <dbReference type="Proteomes" id="UP000245133"/>
    </source>
</evidence>
<dbReference type="InterPro" id="IPR050902">
    <property type="entry name" value="ABC_Transporter_SBP"/>
</dbReference>
<name>A0A2P2E2D9_9LEPT</name>
<keyword evidence="3" id="KW-1185">Reference proteome</keyword>
<accession>A0A2P2E2D9</accession>
<dbReference type="PANTHER" id="PTHR30535:SF4">
    <property type="entry name" value="HEMIN-BINDING PERIPLASMIC PROTEIN HMUT"/>
    <property type="match status" value="1"/>
</dbReference>
<dbReference type="SUPFAM" id="SSF53807">
    <property type="entry name" value="Helical backbone' metal receptor"/>
    <property type="match status" value="1"/>
</dbReference>
<dbReference type="PANTHER" id="PTHR30535">
    <property type="entry name" value="VITAMIN B12-BINDING PROTEIN"/>
    <property type="match status" value="1"/>
</dbReference>
<evidence type="ECO:0000313" key="2">
    <source>
        <dbReference type="EMBL" id="GBF51030.1"/>
    </source>
</evidence>
<feature type="domain" description="Fe/B12 periplasmic-binding" evidence="1">
    <location>
        <begin position="1"/>
        <end position="250"/>
    </location>
</feature>
<dbReference type="InterPro" id="IPR002491">
    <property type="entry name" value="ABC_transptr_periplasmic_BD"/>
</dbReference>
<sequence length="250" mass="27344">MNGAFTEILFSLGLGPKVVAVDTSSTFPETTAKIQRIGYMRTLSAEGILSLEPDLVLATDAAGPPSTIAQIKATTVQMGIWTENFQMEEAERKIRYVARWTQTEKQAEALLKELQKNLSSFQRPVLSRPIKVLFLYARGPNQLYVSGKDTAADAMISLSGAKNAVDGFSDYKILSTEALVSANPDIILLGSHTASLFGNLDSLWDISGIKLTRAGKEKNYIIMDDLMLLGFGPRLPTALKVLAEKWKSLD</sequence>
<dbReference type="Pfam" id="PF01497">
    <property type="entry name" value="Peripla_BP_2"/>
    <property type="match status" value="1"/>
</dbReference>
<organism evidence="2 3">
    <name type="scientific">Leptospira ryugenii</name>
    <dbReference type="NCBI Taxonomy" id="1917863"/>
    <lineage>
        <taxon>Bacteria</taxon>
        <taxon>Pseudomonadati</taxon>
        <taxon>Spirochaetota</taxon>
        <taxon>Spirochaetia</taxon>
        <taxon>Leptospirales</taxon>
        <taxon>Leptospiraceae</taxon>
        <taxon>Leptospira</taxon>
    </lineage>
</organism>
<gene>
    <name evidence="2" type="primary">hemT</name>
    <name evidence="2" type="ORF">LPTSP4_25610</name>
</gene>
<dbReference type="Proteomes" id="UP000245133">
    <property type="component" value="Unassembled WGS sequence"/>
</dbReference>
<evidence type="ECO:0000259" key="1">
    <source>
        <dbReference type="PROSITE" id="PS50983"/>
    </source>
</evidence>
<dbReference type="EMBL" id="BFBB01000008">
    <property type="protein sequence ID" value="GBF51030.1"/>
    <property type="molecule type" value="Genomic_DNA"/>
</dbReference>
<comment type="caution">
    <text evidence="2">The sequence shown here is derived from an EMBL/GenBank/DDBJ whole genome shotgun (WGS) entry which is preliminary data.</text>
</comment>